<reference evidence="3" key="1">
    <citation type="submission" date="2021-01" db="EMBL/GenBank/DDBJ databases">
        <title>Caligus Genome Assembly.</title>
        <authorList>
            <person name="Gallardo-Escarate C."/>
        </authorList>
    </citation>
    <scope>NUCLEOTIDE SEQUENCE [LARGE SCALE GENOMIC DNA]</scope>
</reference>
<dbReference type="Proteomes" id="UP000595437">
    <property type="component" value="Chromosome 16"/>
</dbReference>
<protein>
    <submittedName>
        <fullName evidence="2">Uncharacterized protein</fullName>
    </submittedName>
</protein>
<dbReference type="SUPFAM" id="SSF53335">
    <property type="entry name" value="S-adenosyl-L-methionine-dependent methyltransferases"/>
    <property type="match status" value="1"/>
</dbReference>
<evidence type="ECO:0000313" key="2">
    <source>
        <dbReference type="EMBL" id="QQP36635.1"/>
    </source>
</evidence>
<name>A0A7T8GRX2_CALRO</name>
<dbReference type="AlphaFoldDB" id="A0A7T8GRX2"/>
<dbReference type="EMBL" id="CP045905">
    <property type="protein sequence ID" value="QQP36635.1"/>
    <property type="molecule type" value="Genomic_DNA"/>
</dbReference>
<evidence type="ECO:0000313" key="3">
    <source>
        <dbReference type="Proteomes" id="UP000595437"/>
    </source>
</evidence>
<accession>A0A7T8GRX2</accession>
<evidence type="ECO:0000256" key="1">
    <source>
        <dbReference type="SAM" id="SignalP"/>
    </source>
</evidence>
<dbReference type="OrthoDB" id="10017101at2759"/>
<keyword evidence="1" id="KW-0732">Signal</keyword>
<feature type="signal peptide" evidence="1">
    <location>
        <begin position="1"/>
        <end position="21"/>
    </location>
</feature>
<dbReference type="InterPro" id="IPR029063">
    <property type="entry name" value="SAM-dependent_MTases_sf"/>
</dbReference>
<gene>
    <name evidence="2" type="ORF">FKW44_021796</name>
</gene>
<proteinExistence type="predicted"/>
<sequence length="130" mass="14547">MREKCRPTVLLLLIVSAASLGLSPHDFPDVAEHYTQYPYPPIPDIESEDREASPVYQGPSLGEINHFLYGGRMLREGPYRIWVVGGGTGNSSLFYAHEFRHIKNLEIVHSDVSGASLDIARKRAELRGLK</sequence>
<feature type="chain" id="PRO_5030936449" evidence="1">
    <location>
        <begin position="22"/>
        <end position="130"/>
    </location>
</feature>
<organism evidence="2 3">
    <name type="scientific">Caligus rogercresseyi</name>
    <name type="common">Sea louse</name>
    <dbReference type="NCBI Taxonomy" id="217165"/>
    <lineage>
        <taxon>Eukaryota</taxon>
        <taxon>Metazoa</taxon>
        <taxon>Ecdysozoa</taxon>
        <taxon>Arthropoda</taxon>
        <taxon>Crustacea</taxon>
        <taxon>Multicrustacea</taxon>
        <taxon>Hexanauplia</taxon>
        <taxon>Copepoda</taxon>
        <taxon>Siphonostomatoida</taxon>
        <taxon>Caligidae</taxon>
        <taxon>Caligus</taxon>
    </lineage>
</organism>
<keyword evidence="3" id="KW-1185">Reference proteome</keyword>